<comment type="caution">
    <text evidence="5">The sequence shown here is derived from an EMBL/GenBank/DDBJ whole genome shotgun (WGS) entry which is preliminary data.</text>
</comment>
<feature type="domain" description="Reverse transcriptase" evidence="3">
    <location>
        <begin position="713"/>
        <end position="985"/>
    </location>
</feature>
<dbReference type="Pfam" id="PF00075">
    <property type="entry name" value="RNase_H"/>
    <property type="match status" value="1"/>
</dbReference>
<proteinExistence type="predicted"/>
<dbReference type="InterPro" id="IPR012337">
    <property type="entry name" value="RNaseH-like_sf"/>
</dbReference>
<evidence type="ECO:0008006" key="7">
    <source>
        <dbReference type="Google" id="ProtNLM"/>
    </source>
</evidence>
<evidence type="ECO:0000256" key="1">
    <source>
        <dbReference type="SAM" id="Coils"/>
    </source>
</evidence>
<dbReference type="CDD" id="cd09276">
    <property type="entry name" value="Rnase_HI_RT_non_LTR"/>
    <property type="match status" value="1"/>
</dbReference>
<dbReference type="Pfam" id="PF14529">
    <property type="entry name" value="Exo_endo_phos_2"/>
    <property type="match status" value="1"/>
</dbReference>
<dbReference type="PANTHER" id="PTHR36688:SF2">
    <property type="entry name" value="ENDONUCLEASE_EXONUCLEASE_PHOSPHATASE DOMAIN-CONTAINING PROTEIN"/>
    <property type="match status" value="1"/>
</dbReference>
<dbReference type="InterPro" id="IPR052560">
    <property type="entry name" value="RdDP_mobile_element"/>
</dbReference>
<dbReference type="EMBL" id="JBEDNZ010000007">
    <property type="protein sequence ID" value="KAL0840145.1"/>
    <property type="molecule type" value="Genomic_DNA"/>
</dbReference>
<accession>A0ABD0TAJ9</accession>
<dbReference type="CDD" id="cd01650">
    <property type="entry name" value="RT_nLTR_like"/>
    <property type="match status" value="1"/>
</dbReference>
<reference evidence="5 6" key="1">
    <citation type="submission" date="2024-06" db="EMBL/GenBank/DDBJ databases">
        <title>A chromosome-level genome assembly of beet webworm, Loxostege sticticalis.</title>
        <authorList>
            <person name="Zhang Y."/>
        </authorList>
    </citation>
    <scope>NUCLEOTIDE SEQUENCE [LARGE SCALE GENOMIC DNA]</scope>
    <source>
        <strain evidence="5">AQ028</strain>
        <tissue evidence="5">Male pupae</tissue>
    </source>
</reference>
<dbReference type="SUPFAM" id="SSF53098">
    <property type="entry name" value="Ribonuclease H-like"/>
    <property type="match status" value="1"/>
</dbReference>
<dbReference type="InterPro" id="IPR002156">
    <property type="entry name" value="RNaseH_domain"/>
</dbReference>
<evidence type="ECO:0000256" key="2">
    <source>
        <dbReference type="SAM" id="MobiDB-lite"/>
    </source>
</evidence>
<dbReference type="PANTHER" id="PTHR36688">
    <property type="entry name" value="ENDO/EXONUCLEASE/PHOSPHATASE DOMAIN-CONTAINING PROTEIN"/>
    <property type="match status" value="1"/>
</dbReference>
<dbReference type="InterPro" id="IPR043502">
    <property type="entry name" value="DNA/RNA_pol_sf"/>
</dbReference>
<feature type="coiled-coil region" evidence="1">
    <location>
        <begin position="554"/>
        <end position="600"/>
    </location>
</feature>
<dbReference type="PROSITE" id="PS50878">
    <property type="entry name" value="RT_POL"/>
    <property type="match status" value="1"/>
</dbReference>
<dbReference type="SUPFAM" id="SSF56219">
    <property type="entry name" value="DNase I-like"/>
    <property type="match status" value="1"/>
</dbReference>
<dbReference type="InterPro" id="IPR000477">
    <property type="entry name" value="RT_dom"/>
</dbReference>
<dbReference type="InterPro" id="IPR036691">
    <property type="entry name" value="Endo/exonu/phosph_ase_sf"/>
</dbReference>
<sequence>MYVNLSIDGISESREGEIEDQTREGETGDQTQLRRSEDIEYYTQPGSNQSTMENMEYDETNTRAEKRLRAVDEEEIWTQVMRSGKKRIREGRNTTREIVENKIEVCITSKDSLPKQFTLARLLKAENMKNISKVKYINPFKIIITFENDEDASQLCVNKTFIDKGWKCQKTLEVGLSYGVLRDCEVELEEKEILESLSSPVADIIAVKRLNYRNTEGKWTPSGCVRVCFKGSTLPAFVYIHGIKTKVDQFKFPVTQCSKCWRFGHSGKLCPSRKLICPKCSDSHANCESREFKCPNCGGHHMAMFRGCPVFLKEKKIREIMAEFNCAYKMAVNMYVPLSSPTSPTRETPKTSTTTQLPNIVGVYCPSNVHTTQRDWDPVLNSSSNKTLVLGDFNAHHSNWSYKTDSRGTQIFDSLIDNDLITLNDGRPTRVRLVNGVIQKSSPDISMVSSDLALKFSWDVTNETLGSDHLIVKLSTKIEPDKRLLVKRNFKNADWDAYSKDIKLSLVNLAVSHDEQEAYNQFISIICNSADKHIPYIKINLNPTKKFFPKPYWNQNLSKAIAERRLALANLRRNPCPRNLDTLRIKIREAQRLLRIAKNESWRKFCSSIDETMSSGNLWQKMKWLKGYRLRGTYVDVDKAGRLLRSLTPDYSTPRPPNLCSNNQQLESTITLHELEKCIKSKDTSPGLDGISYSMIKKLPNVGKKMLLDLYNRFLSAGFVPSQWRDVSVILIPKPNRDPESPSSLRPISLMSCICKNFHHILNKRLEWYIEKNGWLAENVVGFRKQRSCLDGLSRLVSTVQIGFCKNQVTIGCFLDINNAYNNVNIKVLIKKLDSLGIGSKICHYLWIFLSHRFLKIQIENQELCRTTGRGLAQGDPLSPLLFNIITMDVCAAICNVNISQYADDFVLYSSATNIMEAQAALQIALDTFINLLDKIGLEISPEKSKICVFQKGSKRIAVNLNVNNLTLQSVANVKYLGMWLDRSLRWTKHVNELVVNVLRYLNVFKVLSGSGWGMHPKHLRRLYISTIRSRIDYGSFLYDSCCKTHLGKVDKAQNQALRIIGGFIKSTPIHVMESELCIHPLELRRWYLGAKFWLKSKSFSENSTNCLVDILSNLCDSNLWKRKIPALVLVSKYLRLKPISNCKQLEMFSLDTWINNICLDKVINVNIPLIEKAKRKYNITEIKTICKTYLDKMFNNFWPIYTDGSKQSEGIGAAFFDNNTSSSMKFRIDTNISIMHAELIAIAEALSYISTLDYDKFVILTDSKSSLQHLARCTSSKRGLPIAYEVLKTIRNLSLNNKFVILQWIPSHIGLSGNDCVDSLAKLACLDGIPFSVVPYHSDYITDIKTRCYELWKEHFDKRSVEKGIWYKTIQPHPLNSPWIDCSFNRNYIVMMLRLRSGHIPLNKYAFMMKKVPSPNCEQCGIPEDAYHVMVECGRNEIIRQLYFGNKLKETGVCNLVLSAPLSEKACYLFKIVKSCIDNRI</sequence>
<dbReference type="SUPFAM" id="SSF56672">
    <property type="entry name" value="DNA/RNA polymerases"/>
    <property type="match status" value="1"/>
</dbReference>
<evidence type="ECO:0000313" key="6">
    <source>
        <dbReference type="Proteomes" id="UP001549921"/>
    </source>
</evidence>
<dbReference type="GO" id="GO:0042575">
    <property type="term" value="C:DNA polymerase complex"/>
    <property type="evidence" value="ECO:0007669"/>
    <property type="project" value="UniProtKB-ARBA"/>
</dbReference>
<dbReference type="GO" id="GO:0071897">
    <property type="term" value="P:DNA biosynthetic process"/>
    <property type="evidence" value="ECO:0007669"/>
    <property type="project" value="UniProtKB-ARBA"/>
</dbReference>
<organism evidence="5 6">
    <name type="scientific">Loxostege sticticalis</name>
    <name type="common">Beet webworm moth</name>
    <dbReference type="NCBI Taxonomy" id="481309"/>
    <lineage>
        <taxon>Eukaryota</taxon>
        <taxon>Metazoa</taxon>
        <taxon>Ecdysozoa</taxon>
        <taxon>Arthropoda</taxon>
        <taxon>Hexapoda</taxon>
        <taxon>Insecta</taxon>
        <taxon>Pterygota</taxon>
        <taxon>Neoptera</taxon>
        <taxon>Endopterygota</taxon>
        <taxon>Lepidoptera</taxon>
        <taxon>Glossata</taxon>
        <taxon>Ditrysia</taxon>
        <taxon>Pyraloidea</taxon>
        <taxon>Crambidae</taxon>
        <taxon>Pyraustinae</taxon>
        <taxon>Loxostege</taxon>
    </lineage>
</organism>
<dbReference type="InterPro" id="IPR036397">
    <property type="entry name" value="RNaseH_sf"/>
</dbReference>
<dbReference type="PROSITE" id="PS50879">
    <property type="entry name" value="RNASE_H_1"/>
    <property type="match status" value="1"/>
</dbReference>
<gene>
    <name evidence="5" type="ORF">ABMA28_015445</name>
</gene>
<feature type="region of interest" description="Disordered" evidence="2">
    <location>
        <begin position="1"/>
        <end position="33"/>
    </location>
</feature>
<evidence type="ECO:0000313" key="5">
    <source>
        <dbReference type="EMBL" id="KAL0840145.1"/>
    </source>
</evidence>
<evidence type="ECO:0000259" key="3">
    <source>
        <dbReference type="PROSITE" id="PS50878"/>
    </source>
</evidence>
<protein>
    <recommendedName>
        <fullName evidence="7">RNA-directed DNA polymerase from mobile element jockey</fullName>
    </recommendedName>
</protein>
<name>A0ABD0TAJ9_LOXSC</name>
<feature type="compositionally biased region" description="Basic and acidic residues" evidence="2">
    <location>
        <begin position="11"/>
        <end position="33"/>
    </location>
</feature>
<dbReference type="InterPro" id="IPR005135">
    <property type="entry name" value="Endo/exonuclease/phosphatase"/>
</dbReference>
<evidence type="ECO:0000259" key="4">
    <source>
        <dbReference type="PROSITE" id="PS50879"/>
    </source>
</evidence>
<dbReference type="Proteomes" id="UP001549921">
    <property type="component" value="Unassembled WGS sequence"/>
</dbReference>
<dbReference type="Pfam" id="PF00078">
    <property type="entry name" value="RVT_1"/>
    <property type="match status" value="1"/>
</dbReference>
<feature type="domain" description="RNase H type-1" evidence="4">
    <location>
        <begin position="1195"/>
        <end position="1327"/>
    </location>
</feature>
<keyword evidence="1" id="KW-0175">Coiled coil</keyword>
<dbReference type="Gene3D" id="3.60.10.10">
    <property type="entry name" value="Endonuclease/exonuclease/phosphatase"/>
    <property type="match status" value="1"/>
</dbReference>
<dbReference type="Gene3D" id="3.30.420.10">
    <property type="entry name" value="Ribonuclease H-like superfamily/Ribonuclease H"/>
    <property type="match status" value="1"/>
</dbReference>